<evidence type="ECO:0000256" key="1">
    <source>
        <dbReference type="SAM" id="Phobius"/>
    </source>
</evidence>
<dbReference type="AlphaFoldDB" id="A0A0H5B7V9"/>
<dbReference type="InterPro" id="IPR018704">
    <property type="entry name" value="SecYEG/CpoB_TPR"/>
</dbReference>
<reference evidence="4" key="2">
    <citation type="submission" date="2015-11" db="EMBL/GenBank/DDBJ databases">
        <authorList>
            <person name="Zhang Y."/>
            <person name="Guo Z."/>
        </authorList>
    </citation>
    <scope>NUCLEOTIDE SEQUENCE</scope>
    <source>
        <strain evidence="4">1</strain>
    </source>
</reference>
<sequence length="225" mass="24111">MSDIFKEVEEDVRRERLHALWSKYGGLVLTLAVVIVLAVAGWRGWEWWQHRQAEAAGARFEAALRLVSDGNTADADAALAKLAADAPTGYALLARFARAGALASTDKAAAVREFDALAGDAKALPLFRDLAQIRAGLILVDDAPYADLKARLEPLAAPEAAFRHSARELLALSAWKAGDRDAARQWVDALVGDPSAPSSLRTRGQILRDLLSSPIAPMPAPAKAN</sequence>
<keyword evidence="5" id="KW-1185">Reference proteome</keyword>
<dbReference type="Proteomes" id="UP000065734">
    <property type="component" value="Chromosome I"/>
</dbReference>
<proteinExistence type="predicted"/>
<feature type="domain" description="Ancillary SecYEG translocon subunit/Cell division coordinator CpoB TPR" evidence="2">
    <location>
        <begin position="20"/>
        <end position="185"/>
    </location>
</feature>
<evidence type="ECO:0000313" key="5">
    <source>
        <dbReference type="Proteomes" id="UP000065734"/>
    </source>
</evidence>
<dbReference type="KEGG" id="bvr:BVIR_659"/>
<keyword evidence="1" id="KW-0812">Transmembrane</keyword>
<dbReference type="EMBL" id="AP014854">
    <property type="protein sequence ID" value="BAR98265.1"/>
    <property type="molecule type" value="Genomic_DNA"/>
</dbReference>
<accession>A0A0H5B7V9</accession>
<evidence type="ECO:0000313" key="4">
    <source>
        <dbReference type="EMBL" id="CUU41115.1"/>
    </source>
</evidence>
<feature type="transmembrane region" description="Helical" evidence="1">
    <location>
        <begin position="24"/>
        <end position="42"/>
    </location>
</feature>
<dbReference type="EMBL" id="LN907867">
    <property type="protein sequence ID" value="CUU41115.1"/>
    <property type="molecule type" value="Genomic_DNA"/>
</dbReference>
<dbReference type="RefSeq" id="WP_055036409.1">
    <property type="nucleotide sequence ID" value="NZ_AP014854.2"/>
</dbReference>
<protein>
    <recommendedName>
        <fullName evidence="2">Ancillary SecYEG translocon subunit/Cell division coordinator CpoB TPR domain-containing protein</fullName>
    </recommendedName>
</protein>
<gene>
    <name evidence="3" type="ORF">BV133_672</name>
    <name evidence="4" type="ORF">BVIRIDIS_01030</name>
</gene>
<dbReference type="Pfam" id="PF09976">
    <property type="entry name" value="TPR_21"/>
    <property type="match status" value="1"/>
</dbReference>
<evidence type="ECO:0000259" key="2">
    <source>
        <dbReference type="Pfam" id="PF09976"/>
    </source>
</evidence>
<organism evidence="4 5">
    <name type="scientific">Blastochloris viridis</name>
    <name type="common">Rhodopseudomonas viridis</name>
    <dbReference type="NCBI Taxonomy" id="1079"/>
    <lineage>
        <taxon>Bacteria</taxon>
        <taxon>Pseudomonadati</taxon>
        <taxon>Pseudomonadota</taxon>
        <taxon>Alphaproteobacteria</taxon>
        <taxon>Hyphomicrobiales</taxon>
        <taxon>Blastochloridaceae</taxon>
        <taxon>Blastochloris</taxon>
    </lineage>
</organism>
<evidence type="ECO:0000313" key="3">
    <source>
        <dbReference type="EMBL" id="BAR98265.1"/>
    </source>
</evidence>
<reference evidence="5" key="3">
    <citation type="journal article" date="2016" name="Genome Announc.">
        <title>Revised genome sequence of the purple photosynthetic bacterium Blastochloris viridis.</title>
        <authorList>
            <person name="Liu L.N."/>
            <person name="Faulkner M."/>
            <person name="Liu X."/>
            <person name="Huang F."/>
            <person name="Darby A.C."/>
            <person name="Hall N."/>
        </authorList>
    </citation>
    <scope>NUCLEOTIDE SEQUENCE [LARGE SCALE GENOMIC DNA]</scope>
    <source>
        <strain evidence="5">ATCC 19567 / DSM 133 / F</strain>
    </source>
</reference>
<reference evidence="3" key="1">
    <citation type="journal article" date="2015" name="Genome Announc.">
        <title>Complete Genome Sequence of the Bacteriochlorophyll b-Producing Photosynthetic Bacterium Blastochloris viridis.</title>
        <authorList>
            <person name="Tsukatani Y."/>
            <person name="Hirose Y."/>
            <person name="Harada J."/>
            <person name="Misawa N."/>
            <person name="Mori K."/>
            <person name="Inoue K."/>
            <person name="Tamiaki H."/>
        </authorList>
    </citation>
    <scope>NUCLEOTIDE SEQUENCE [LARGE SCALE GENOMIC DNA]</scope>
    <source>
        <strain evidence="3">DSM 133</strain>
    </source>
</reference>
<keyword evidence="1" id="KW-0472">Membrane</keyword>
<dbReference type="STRING" id="1079.BVIR_659"/>
<keyword evidence="1" id="KW-1133">Transmembrane helix</keyword>
<dbReference type="OrthoDB" id="7173339at2"/>
<name>A0A0H5B7V9_BLAVI</name>